<evidence type="ECO:0000256" key="1">
    <source>
        <dbReference type="ARBA" id="ARBA00023125"/>
    </source>
</evidence>
<feature type="DNA-binding region" description="H-T-H motif" evidence="2">
    <location>
        <begin position="51"/>
        <end position="70"/>
    </location>
</feature>
<keyword evidence="1 2" id="KW-0238">DNA-binding</keyword>
<dbReference type="RefSeq" id="WP_379152867.1">
    <property type="nucleotide sequence ID" value="NZ_JBHSRJ010000004.1"/>
</dbReference>
<dbReference type="InterPro" id="IPR009057">
    <property type="entry name" value="Homeodomain-like_sf"/>
</dbReference>
<proteinExistence type="predicted"/>
<organism evidence="4 5">
    <name type="scientific">Nocardioides hankookensis</name>
    <dbReference type="NCBI Taxonomy" id="443157"/>
    <lineage>
        <taxon>Bacteria</taxon>
        <taxon>Bacillati</taxon>
        <taxon>Actinomycetota</taxon>
        <taxon>Actinomycetes</taxon>
        <taxon>Propionibacteriales</taxon>
        <taxon>Nocardioidaceae</taxon>
        <taxon>Nocardioides</taxon>
    </lineage>
</organism>
<dbReference type="PROSITE" id="PS50977">
    <property type="entry name" value="HTH_TETR_2"/>
    <property type="match status" value="1"/>
</dbReference>
<evidence type="ECO:0000313" key="5">
    <source>
        <dbReference type="Proteomes" id="UP001596135"/>
    </source>
</evidence>
<gene>
    <name evidence="4" type="ORF">ACFPYL_08405</name>
</gene>
<protein>
    <submittedName>
        <fullName evidence="4">TetR/AcrR family transcriptional regulator</fullName>
    </submittedName>
</protein>
<comment type="caution">
    <text evidence="4">The sequence shown here is derived from an EMBL/GenBank/DDBJ whole genome shotgun (WGS) entry which is preliminary data.</text>
</comment>
<dbReference type="InterPro" id="IPR050109">
    <property type="entry name" value="HTH-type_TetR-like_transc_reg"/>
</dbReference>
<dbReference type="InterPro" id="IPR001647">
    <property type="entry name" value="HTH_TetR"/>
</dbReference>
<evidence type="ECO:0000313" key="4">
    <source>
        <dbReference type="EMBL" id="MFC6043093.1"/>
    </source>
</evidence>
<dbReference type="Gene3D" id="1.10.357.10">
    <property type="entry name" value="Tetracycline Repressor, domain 2"/>
    <property type="match status" value="1"/>
</dbReference>
<dbReference type="EMBL" id="JBHSRJ010000004">
    <property type="protein sequence ID" value="MFC6043093.1"/>
    <property type="molecule type" value="Genomic_DNA"/>
</dbReference>
<sequence>MSTVLTLMPARLGLPRGRAALPETEVAASQRGRILQAVTEEVAARGYAATSVQHVIGRARVSRTAFYTHFDDKQDAFAQAHLEASRQLLDLIHDRVADLGRSGNEVGWRTRLRTGVEAYLDGFEGAPAYAVSFMVELRAAGPLLLDQRDRVLEQHARTLARLAEEAATEDPAVSQPPDLEVIGAIGAADELATRAIRATTSGDVPAVRALVEPIVAIHEAVLLRSR</sequence>
<dbReference type="Pfam" id="PF00440">
    <property type="entry name" value="TetR_N"/>
    <property type="match status" value="1"/>
</dbReference>
<evidence type="ECO:0000259" key="3">
    <source>
        <dbReference type="PROSITE" id="PS50977"/>
    </source>
</evidence>
<dbReference type="Proteomes" id="UP001596135">
    <property type="component" value="Unassembled WGS sequence"/>
</dbReference>
<feature type="domain" description="HTH tetR-type" evidence="3">
    <location>
        <begin position="28"/>
        <end position="88"/>
    </location>
</feature>
<dbReference type="PANTHER" id="PTHR30055:SF226">
    <property type="entry name" value="HTH-TYPE TRANSCRIPTIONAL REGULATOR PKSA"/>
    <property type="match status" value="1"/>
</dbReference>
<name>A0ABW1LHC5_9ACTN</name>
<dbReference type="SUPFAM" id="SSF46689">
    <property type="entry name" value="Homeodomain-like"/>
    <property type="match status" value="1"/>
</dbReference>
<evidence type="ECO:0000256" key="2">
    <source>
        <dbReference type="PROSITE-ProRule" id="PRU00335"/>
    </source>
</evidence>
<reference evidence="5" key="1">
    <citation type="journal article" date="2019" name="Int. J. Syst. Evol. Microbiol.">
        <title>The Global Catalogue of Microorganisms (GCM) 10K type strain sequencing project: providing services to taxonomists for standard genome sequencing and annotation.</title>
        <authorList>
            <consortium name="The Broad Institute Genomics Platform"/>
            <consortium name="The Broad Institute Genome Sequencing Center for Infectious Disease"/>
            <person name="Wu L."/>
            <person name="Ma J."/>
        </authorList>
    </citation>
    <scope>NUCLEOTIDE SEQUENCE [LARGE SCALE GENOMIC DNA]</scope>
    <source>
        <strain evidence="5">CCUG 54522</strain>
    </source>
</reference>
<keyword evidence="5" id="KW-1185">Reference proteome</keyword>
<accession>A0ABW1LHC5</accession>
<dbReference type="PANTHER" id="PTHR30055">
    <property type="entry name" value="HTH-TYPE TRANSCRIPTIONAL REGULATOR RUTR"/>
    <property type="match status" value="1"/>
</dbReference>